<protein>
    <recommendedName>
        <fullName evidence="4">5-formyltetrahydrofolate cyclo-ligase</fullName>
        <ecNumber evidence="4">6.3.3.2</ecNumber>
    </recommendedName>
</protein>
<dbReference type="Proteomes" id="UP001524478">
    <property type="component" value="Unassembled WGS sequence"/>
</dbReference>
<keyword evidence="2 4" id="KW-0547">Nucleotide-binding</keyword>
<accession>A0ABT1SB31</accession>
<dbReference type="InterPro" id="IPR002698">
    <property type="entry name" value="FTHF_cligase"/>
</dbReference>
<dbReference type="SUPFAM" id="SSF100950">
    <property type="entry name" value="NagB/RpiA/CoA transferase-like"/>
    <property type="match status" value="1"/>
</dbReference>
<sequence length="191" mass="21996">MDKKILREKVLQKRADLSPKSIIEYSDIIAEKLYKMDSYKEAKTIMSFISFDSEVNTHEIIKRSISHNKSIVVPITIPKTKELKVSEVLDFSELELGYYNILTPKKEYIRFIDPSTIDLILVPGVVFARNGYRVGYGGGYYDRFLSKFEKKVDKIGLAFDLQVTDEVPTDSFDIPVDLIITEKEIINCLKK</sequence>
<keyword evidence="6" id="KW-1185">Reference proteome</keyword>
<dbReference type="InterPro" id="IPR024185">
    <property type="entry name" value="FTHF_cligase-like_sf"/>
</dbReference>
<evidence type="ECO:0000313" key="6">
    <source>
        <dbReference type="Proteomes" id="UP001524478"/>
    </source>
</evidence>
<proteinExistence type="inferred from homology"/>
<comment type="catalytic activity">
    <reaction evidence="4">
        <text>(6S)-5-formyl-5,6,7,8-tetrahydrofolate + ATP = (6R)-5,10-methenyltetrahydrofolate + ADP + phosphate</text>
        <dbReference type="Rhea" id="RHEA:10488"/>
        <dbReference type="ChEBI" id="CHEBI:30616"/>
        <dbReference type="ChEBI" id="CHEBI:43474"/>
        <dbReference type="ChEBI" id="CHEBI:57455"/>
        <dbReference type="ChEBI" id="CHEBI:57457"/>
        <dbReference type="ChEBI" id="CHEBI:456216"/>
        <dbReference type="EC" id="6.3.3.2"/>
    </reaction>
</comment>
<dbReference type="NCBIfam" id="TIGR02727">
    <property type="entry name" value="MTHFS_bact"/>
    <property type="match status" value="1"/>
</dbReference>
<dbReference type="RefSeq" id="WP_256311478.1">
    <property type="nucleotide sequence ID" value="NZ_JANGAC010000007.1"/>
</dbReference>
<name>A0ABT1SB31_9FIRM</name>
<comment type="caution">
    <text evidence="5">The sequence shown here is derived from an EMBL/GenBank/DDBJ whole genome shotgun (WGS) entry which is preliminary data.</text>
</comment>
<dbReference type="InterPro" id="IPR037171">
    <property type="entry name" value="NagB/RpiA_transferase-like"/>
</dbReference>
<dbReference type="EMBL" id="JANGAC010000007">
    <property type="protein sequence ID" value="MCQ4923520.1"/>
    <property type="molecule type" value="Genomic_DNA"/>
</dbReference>
<dbReference type="Pfam" id="PF01812">
    <property type="entry name" value="5-FTHF_cyc-lig"/>
    <property type="match status" value="1"/>
</dbReference>
<evidence type="ECO:0000313" key="5">
    <source>
        <dbReference type="EMBL" id="MCQ4923520.1"/>
    </source>
</evidence>
<evidence type="ECO:0000256" key="3">
    <source>
        <dbReference type="ARBA" id="ARBA00022840"/>
    </source>
</evidence>
<dbReference type="PANTHER" id="PTHR23407">
    <property type="entry name" value="ATPASE INHIBITOR/5-FORMYLTETRAHYDROFOLATE CYCLO-LIGASE"/>
    <property type="match status" value="1"/>
</dbReference>
<dbReference type="PANTHER" id="PTHR23407:SF1">
    <property type="entry name" value="5-FORMYLTETRAHYDROFOLATE CYCLO-LIGASE"/>
    <property type="match status" value="1"/>
</dbReference>
<organism evidence="5 6">
    <name type="scientific">Tissierella carlieri</name>
    <dbReference type="NCBI Taxonomy" id="689904"/>
    <lineage>
        <taxon>Bacteria</taxon>
        <taxon>Bacillati</taxon>
        <taxon>Bacillota</taxon>
        <taxon>Tissierellia</taxon>
        <taxon>Tissierellales</taxon>
        <taxon>Tissierellaceae</taxon>
        <taxon>Tissierella</taxon>
    </lineage>
</organism>
<evidence type="ECO:0000256" key="1">
    <source>
        <dbReference type="ARBA" id="ARBA00010638"/>
    </source>
</evidence>
<keyword evidence="5" id="KW-0436">Ligase</keyword>
<comment type="cofactor">
    <cofactor evidence="4">
        <name>Mg(2+)</name>
        <dbReference type="ChEBI" id="CHEBI:18420"/>
    </cofactor>
</comment>
<keyword evidence="3 4" id="KW-0067">ATP-binding</keyword>
<evidence type="ECO:0000256" key="4">
    <source>
        <dbReference type="RuleBase" id="RU361279"/>
    </source>
</evidence>
<keyword evidence="4" id="KW-0460">Magnesium</keyword>
<keyword evidence="4" id="KW-0479">Metal-binding</keyword>
<dbReference type="EC" id="6.3.3.2" evidence="4"/>
<dbReference type="PIRSF" id="PIRSF006806">
    <property type="entry name" value="FTHF_cligase"/>
    <property type="match status" value="1"/>
</dbReference>
<reference evidence="5 6" key="1">
    <citation type="submission" date="2022-06" db="EMBL/GenBank/DDBJ databases">
        <title>Isolation of gut microbiota from human fecal samples.</title>
        <authorList>
            <person name="Pamer E.G."/>
            <person name="Barat B."/>
            <person name="Waligurski E."/>
            <person name="Medina S."/>
            <person name="Paddock L."/>
            <person name="Mostad J."/>
        </authorList>
    </citation>
    <scope>NUCLEOTIDE SEQUENCE [LARGE SCALE GENOMIC DNA]</scope>
    <source>
        <strain evidence="5 6">DFI.7.95</strain>
    </source>
</reference>
<evidence type="ECO:0000256" key="2">
    <source>
        <dbReference type="ARBA" id="ARBA00022741"/>
    </source>
</evidence>
<dbReference type="GO" id="GO:0030272">
    <property type="term" value="F:5-formyltetrahydrofolate cyclo-ligase activity"/>
    <property type="evidence" value="ECO:0007669"/>
    <property type="project" value="UniProtKB-EC"/>
</dbReference>
<dbReference type="Gene3D" id="3.40.50.10420">
    <property type="entry name" value="NagB/RpiA/CoA transferase-like"/>
    <property type="match status" value="1"/>
</dbReference>
<comment type="similarity">
    <text evidence="1 4">Belongs to the 5-formyltetrahydrofolate cyclo-ligase family.</text>
</comment>
<gene>
    <name evidence="5" type="ORF">NE686_10510</name>
</gene>